<evidence type="ECO:0000256" key="17">
    <source>
        <dbReference type="ARBA" id="ARBA00034523"/>
    </source>
</evidence>
<evidence type="ECO:0000256" key="2">
    <source>
        <dbReference type="ARBA" id="ARBA00004906"/>
    </source>
</evidence>
<comment type="caution">
    <text evidence="20">The sequence shown here is derived from an EMBL/GenBank/DDBJ whole genome shotgun (WGS) entry which is preliminary data.</text>
</comment>
<dbReference type="Pfam" id="PF04757">
    <property type="entry name" value="Pex2_Pex12"/>
    <property type="match status" value="1"/>
</dbReference>
<evidence type="ECO:0000256" key="18">
    <source>
        <dbReference type="SAM" id="MobiDB-lite"/>
    </source>
</evidence>
<keyword evidence="9" id="KW-0833">Ubl conjugation pathway</keyword>
<name>A0A830HVC0_9CHLO</name>
<evidence type="ECO:0000256" key="10">
    <source>
        <dbReference type="ARBA" id="ARBA00022833"/>
    </source>
</evidence>
<evidence type="ECO:0000313" key="20">
    <source>
        <dbReference type="EMBL" id="GHP10675.1"/>
    </source>
</evidence>
<gene>
    <name evidence="20" type="ORF">PPROV_000940600</name>
</gene>
<keyword evidence="6" id="KW-0812">Transmembrane</keyword>
<organism evidence="20 21">
    <name type="scientific">Pycnococcus provasolii</name>
    <dbReference type="NCBI Taxonomy" id="41880"/>
    <lineage>
        <taxon>Eukaryota</taxon>
        <taxon>Viridiplantae</taxon>
        <taxon>Chlorophyta</taxon>
        <taxon>Pseudoscourfieldiophyceae</taxon>
        <taxon>Pseudoscourfieldiales</taxon>
        <taxon>Pycnococcaceae</taxon>
        <taxon>Pycnococcus</taxon>
    </lineage>
</organism>
<dbReference type="PANTHER" id="PTHR48178">
    <property type="entry name" value="PEROXISOME BIOGENESIS FACTOR 2"/>
    <property type="match status" value="1"/>
</dbReference>
<evidence type="ECO:0000259" key="19">
    <source>
        <dbReference type="Pfam" id="PF04757"/>
    </source>
</evidence>
<keyword evidence="10" id="KW-0862">Zinc</keyword>
<dbReference type="GO" id="GO:0016558">
    <property type="term" value="P:protein import into peroxisome matrix"/>
    <property type="evidence" value="ECO:0007669"/>
    <property type="project" value="InterPro"/>
</dbReference>
<dbReference type="GO" id="GO:0008270">
    <property type="term" value="F:zinc ion binding"/>
    <property type="evidence" value="ECO:0007669"/>
    <property type="project" value="UniProtKB-KW"/>
</dbReference>
<keyword evidence="4" id="KW-0813">Transport</keyword>
<reference evidence="20" key="1">
    <citation type="submission" date="2020-10" db="EMBL/GenBank/DDBJ databases">
        <title>Unveiling of a novel bifunctional photoreceptor, Dualchrome1, isolated from a cosmopolitan green alga.</title>
        <authorList>
            <person name="Suzuki S."/>
            <person name="Kawachi M."/>
        </authorList>
    </citation>
    <scope>NUCLEOTIDE SEQUENCE</scope>
    <source>
        <strain evidence="20">NIES 2893</strain>
    </source>
</reference>
<evidence type="ECO:0000256" key="14">
    <source>
        <dbReference type="ARBA" id="ARBA00023140"/>
    </source>
</evidence>
<evidence type="ECO:0000256" key="3">
    <source>
        <dbReference type="ARBA" id="ARBA00008704"/>
    </source>
</evidence>
<proteinExistence type="inferred from homology"/>
<evidence type="ECO:0000256" key="15">
    <source>
        <dbReference type="ARBA" id="ARBA00032511"/>
    </source>
</evidence>
<accession>A0A830HVC0</accession>
<evidence type="ECO:0000256" key="11">
    <source>
        <dbReference type="ARBA" id="ARBA00022927"/>
    </source>
</evidence>
<comment type="subcellular location">
    <subcellularLocation>
        <location evidence="1">Peroxisome membrane</location>
        <topology evidence="1">Multi-pass membrane protein</topology>
    </subcellularLocation>
</comment>
<comment type="catalytic activity">
    <reaction evidence="16">
        <text>[E2 ubiquitin-conjugating enzyme]-S-ubiquitinyl-L-cysteine + [acceptor protein]-L-cysteine = [E2 ubiquitin-conjugating enzyme]-L-cysteine + [acceptor protein]-S-ubiquitinyl-L-cysteine.</text>
        <dbReference type="EC" id="2.3.2.36"/>
    </reaction>
</comment>
<evidence type="ECO:0000256" key="5">
    <source>
        <dbReference type="ARBA" id="ARBA00022679"/>
    </source>
</evidence>
<dbReference type="PANTHER" id="PTHR48178:SF1">
    <property type="entry name" value="PEROXISOME BIOGENESIS FACTOR 2"/>
    <property type="match status" value="1"/>
</dbReference>
<comment type="pathway">
    <text evidence="2">Protein modification; protein ubiquitination.</text>
</comment>
<dbReference type="EMBL" id="BNJQ01000030">
    <property type="protein sequence ID" value="GHP10675.1"/>
    <property type="molecule type" value="Genomic_DNA"/>
</dbReference>
<evidence type="ECO:0000256" key="1">
    <source>
        <dbReference type="ARBA" id="ARBA00004585"/>
    </source>
</evidence>
<keyword evidence="14" id="KW-0576">Peroxisome</keyword>
<evidence type="ECO:0000256" key="12">
    <source>
        <dbReference type="ARBA" id="ARBA00022989"/>
    </source>
</evidence>
<dbReference type="InterPro" id="IPR025654">
    <property type="entry name" value="PEX2/10"/>
</dbReference>
<dbReference type="OrthoDB" id="1701437at2759"/>
<dbReference type="InterPro" id="IPR006845">
    <property type="entry name" value="Pex_N"/>
</dbReference>
<protein>
    <recommendedName>
        <fullName evidence="17">RING-type E3 ubiquitin transferase (cysteine targeting)</fullName>
        <ecNumber evidence="17">2.3.2.36</ecNumber>
    </recommendedName>
    <alternativeName>
        <fullName evidence="15">Peroxin-2</fullName>
    </alternativeName>
</protein>
<evidence type="ECO:0000256" key="7">
    <source>
        <dbReference type="ARBA" id="ARBA00022723"/>
    </source>
</evidence>
<keyword evidence="13" id="KW-0472">Membrane</keyword>
<dbReference type="GO" id="GO:0061630">
    <property type="term" value="F:ubiquitin protein ligase activity"/>
    <property type="evidence" value="ECO:0007669"/>
    <property type="project" value="UniProtKB-EC"/>
</dbReference>
<feature type="region of interest" description="Disordered" evidence="18">
    <location>
        <begin position="1"/>
        <end position="53"/>
    </location>
</feature>
<keyword evidence="8" id="KW-0863">Zinc-finger</keyword>
<keyword evidence="5" id="KW-0808">Transferase</keyword>
<evidence type="ECO:0000256" key="4">
    <source>
        <dbReference type="ARBA" id="ARBA00022448"/>
    </source>
</evidence>
<dbReference type="EC" id="2.3.2.36" evidence="17"/>
<sequence length="449" mass="46601">MSGANMNGAQPQPVPAADDALPSSSPSSSSPSYPRITGPSSSSSSLSSSLTPPPGSRVLLLDASRVDDEIARLLLDNLVSILVYFPSSRASLLGYSSEVKTAIASILAFMGLCNSAISATPGMRLFNLKVQPTGLGSSFTGGGGAGGGGGGSGGSPKSSVSSKVIFRCASLVLVSVASSYAWRMLGDLVNTRVADARRRARVAAADSTRTNTGAQERLTQALQHQRWFDRADAAGRVVSVVHLALFLAGGSRGQATLAHVLCGLRVVDASRTQTAAAGAAAAATSAPTTSPSAPATSARVDASYLNRELAFYEMSELFVALYPLFSVLIDPPAWIRRRVSATRKDAAKTRLLRLLASDRNAAPSASLPPAAKAPSSDVDDLPTLDEPCAQCGCAEPVRPYVAAPCGCSYCYFCLATRCLRAHSKRGLWHDGFARCAACGEKVESIVPLF</sequence>
<dbReference type="Proteomes" id="UP000660262">
    <property type="component" value="Unassembled WGS sequence"/>
</dbReference>
<comment type="similarity">
    <text evidence="3">Belongs to the pex2/pex10/pex12 family.</text>
</comment>
<evidence type="ECO:0000256" key="6">
    <source>
        <dbReference type="ARBA" id="ARBA00022692"/>
    </source>
</evidence>
<feature type="domain" description="Pex N-terminal" evidence="19">
    <location>
        <begin position="67"/>
        <end position="328"/>
    </location>
</feature>
<evidence type="ECO:0000256" key="13">
    <source>
        <dbReference type="ARBA" id="ARBA00023136"/>
    </source>
</evidence>
<dbReference type="GO" id="GO:0005778">
    <property type="term" value="C:peroxisomal membrane"/>
    <property type="evidence" value="ECO:0007669"/>
    <property type="project" value="UniProtKB-SubCell"/>
</dbReference>
<evidence type="ECO:0000256" key="9">
    <source>
        <dbReference type="ARBA" id="ARBA00022786"/>
    </source>
</evidence>
<evidence type="ECO:0000256" key="8">
    <source>
        <dbReference type="ARBA" id="ARBA00022771"/>
    </source>
</evidence>
<keyword evidence="7" id="KW-0479">Metal-binding</keyword>
<evidence type="ECO:0000313" key="21">
    <source>
        <dbReference type="Proteomes" id="UP000660262"/>
    </source>
</evidence>
<keyword evidence="12" id="KW-1133">Transmembrane helix</keyword>
<keyword evidence="11" id="KW-0653">Protein transport</keyword>
<feature type="compositionally biased region" description="Low complexity" evidence="18">
    <location>
        <begin position="9"/>
        <end position="50"/>
    </location>
</feature>
<evidence type="ECO:0000256" key="16">
    <source>
        <dbReference type="ARBA" id="ARBA00034438"/>
    </source>
</evidence>
<dbReference type="AlphaFoldDB" id="A0A830HVC0"/>
<keyword evidence="21" id="KW-1185">Reference proteome</keyword>